<feature type="domain" description="NodB homology" evidence="2">
    <location>
        <begin position="88"/>
        <end position="273"/>
    </location>
</feature>
<dbReference type="PROSITE" id="PS51677">
    <property type="entry name" value="NODB"/>
    <property type="match status" value="1"/>
</dbReference>
<dbReference type="Gene3D" id="3.20.20.370">
    <property type="entry name" value="Glycoside hydrolase/deacetylase"/>
    <property type="match status" value="1"/>
</dbReference>
<dbReference type="CDD" id="cd10917">
    <property type="entry name" value="CE4_NodB_like_6s_7s"/>
    <property type="match status" value="1"/>
</dbReference>
<name>A0A543AXU6_9ACTN</name>
<protein>
    <submittedName>
        <fullName evidence="3">Peptidoglycan/xylan/chitin deacetylase (PgdA/CDA1 family)</fullName>
    </submittedName>
</protein>
<proteinExistence type="predicted"/>
<dbReference type="EMBL" id="VFOW01000001">
    <property type="protein sequence ID" value="TQL77386.1"/>
    <property type="molecule type" value="Genomic_DNA"/>
</dbReference>
<dbReference type="PANTHER" id="PTHR10587:SF137">
    <property type="entry name" value="4-DEOXY-4-FORMAMIDO-L-ARABINOSE-PHOSPHOUNDECAPRENOL DEFORMYLASE ARND-RELATED"/>
    <property type="match status" value="1"/>
</dbReference>
<dbReference type="RefSeq" id="WP_142040190.1">
    <property type="nucleotide sequence ID" value="NZ_JBHTGS010000001.1"/>
</dbReference>
<dbReference type="Proteomes" id="UP000317043">
    <property type="component" value="Unassembled WGS sequence"/>
</dbReference>
<dbReference type="InterPro" id="IPR011330">
    <property type="entry name" value="Glyco_hydro/deAcase_b/a-brl"/>
</dbReference>
<organism evidence="3 4">
    <name type="scientific">Stackebrandtia endophytica</name>
    <dbReference type="NCBI Taxonomy" id="1496996"/>
    <lineage>
        <taxon>Bacteria</taxon>
        <taxon>Bacillati</taxon>
        <taxon>Actinomycetota</taxon>
        <taxon>Actinomycetes</taxon>
        <taxon>Glycomycetales</taxon>
        <taxon>Glycomycetaceae</taxon>
        <taxon>Stackebrandtia</taxon>
    </lineage>
</organism>
<keyword evidence="4" id="KW-1185">Reference proteome</keyword>
<dbReference type="PANTHER" id="PTHR10587">
    <property type="entry name" value="GLYCOSYL TRANSFERASE-RELATED"/>
    <property type="match status" value="1"/>
</dbReference>
<dbReference type="InterPro" id="IPR002509">
    <property type="entry name" value="NODB_dom"/>
</dbReference>
<dbReference type="OrthoDB" id="9815836at2"/>
<dbReference type="InParanoid" id="A0A543AXU6"/>
<dbReference type="FunCoup" id="A0A543AXU6">
    <property type="interactions" value="1"/>
</dbReference>
<dbReference type="InterPro" id="IPR050248">
    <property type="entry name" value="Polysacc_deacetylase_ArnD"/>
</dbReference>
<dbReference type="AlphaFoldDB" id="A0A543AXU6"/>
<feature type="compositionally biased region" description="Low complexity" evidence="1">
    <location>
        <begin position="52"/>
        <end position="69"/>
    </location>
</feature>
<accession>A0A543AXU6</accession>
<reference evidence="3 4" key="1">
    <citation type="submission" date="2019-06" db="EMBL/GenBank/DDBJ databases">
        <title>Sequencing the genomes of 1000 actinobacteria strains.</title>
        <authorList>
            <person name="Klenk H.-P."/>
        </authorList>
    </citation>
    <scope>NUCLEOTIDE SEQUENCE [LARGE SCALE GENOMIC DNA]</scope>
    <source>
        <strain evidence="3 4">DSM 45928</strain>
    </source>
</reference>
<comment type="caution">
    <text evidence="3">The sequence shown here is derived from an EMBL/GenBank/DDBJ whole genome shotgun (WGS) entry which is preliminary data.</text>
</comment>
<evidence type="ECO:0000256" key="1">
    <source>
        <dbReference type="SAM" id="MobiDB-lite"/>
    </source>
</evidence>
<dbReference type="GO" id="GO:0016810">
    <property type="term" value="F:hydrolase activity, acting on carbon-nitrogen (but not peptide) bonds"/>
    <property type="evidence" value="ECO:0007669"/>
    <property type="project" value="InterPro"/>
</dbReference>
<dbReference type="GO" id="GO:0005975">
    <property type="term" value="P:carbohydrate metabolic process"/>
    <property type="evidence" value="ECO:0007669"/>
    <property type="project" value="InterPro"/>
</dbReference>
<gene>
    <name evidence="3" type="ORF">FB566_2945</name>
</gene>
<dbReference type="Pfam" id="PF01522">
    <property type="entry name" value="Polysacc_deac_1"/>
    <property type="match status" value="1"/>
</dbReference>
<dbReference type="SUPFAM" id="SSF88713">
    <property type="entry name" value="Glycoside hydrolase/deacetylase"/>
    <property type="match status" value="1"/>
</dbReference>
<sequence length="273" mass="29395">MRRAAVAITTAMVVVVTLTTGFVLGRTIDSQQSAASEPSPKTESPSPPPTSPESSAPPSEEPVPELVPLEPDDTWDGPSGTMRLTGTDEVALTFDDGPSPSWTPKVLNTLSAWGVKATFCLVGKEARAYPELVQDIVNQGHTLCNHSWNHEYDLGSESAAKIRKNLERTNDAILAAVPDAHIGYYRQPGGQWTNRVVGVSMKLGMVPLHWSVDPSDWDKSVKTAHIEKEVRGATDAGAIVLMHDGGGDRGRTFSALEPILSDLTSRFHLIPLP</sequence>
<feature type="region of interest" description="Disordered" evidence="1">
    <location>
        <begin position="30"/>
        <end position="80"/>
    </location>
</feature>
<evidence type="ECO:0000313" key="4">
    <source>
        <dbReference type="Proteomes" id="UP000317043"/>
    </source>
</evidence>
<feature type="compositionally biased region" description="Low complexity" evidence="1">
    <location>
        <begin position="30"/>
        <end position="44"/>
    </location>
</feature>
<evidence type="ECO:0000313" key="3">
    <source>
        <dbReference type="EMBL" id="TQL77386.1"/>
    </source>
</evidence>
<evidence type="ECO:0000259" key="2">
    <source>
        <dbReference type="PROSITE" id="PS51677"/>
    </source>
</evidence>